<comment type="caution">
    <text evidence="1">The sequence shown here is derived from an EMBL/GenBank/DDBJ whole genome shotgun (WGS) entry which is preliminary data.</text>
</comment>
<reference evidence="1 2" key="1">
    <citation type="journal article" date="2021" name="Elife">
        <title>Chloroplast acquisition without the gene transfer in kleptoplastic sea slugs, Plakobranchus ocellatus.</title>
        <authorList>
            <person name="Maeda T."/>
            <person name="Takahashi S."/>
            <person name="Yoshida T."/>
            <person name="Shimamura S."/>
            <person name="Takaki Y."/>
            <person name="Nagai Y."/>
            <person name="Toyoda A."/>
            <person name="Suzuki Y."/>
            <person name="Arimoto A."/>
            <person name="Ishii H."/>
            <person name="Satoh N."/>
            <person name="Nishiyama T."/>
            <person name="Hasebe M."/>
            <person name="Maruyama T."/>
            <person name="Minagawa J."/>
            <person name="Obokata J."/>
            <person name="Shigenobu S."/>
        </authorList>
    </citation>
    <scope>NUCLEOTIDE SEQUENCE [LARGE SCALE GENOMIC DNA]</scope>
</reference>
<proteinExistence type="predicted"/>
<evidence type="ECO:0000313" key="2">
    <source>
        <dbReference type="Proteomes" id="UP000735302"/>
    </source>
</evidence>
<keyword evidence="2" id="KW-1185">Reference proteome</keyword>
<organism evidence="1 2">
    <name type="scientific">Plakobranchus ocellatus</name>
    <dbReference type="NCBI Taxonomy" id="259542"/>
    <lineage>
        <taxon>Eukaryota</taxon>
        <taxon>Metazoa</taxon>
        <taxon>Spiralia</taxon>
        <taxon>Lophotrochozoa</taxon>
        <taxon>Mollusca</taxon>
        <taxon>Gastropoda</taxon>
        <taxon>Heterobranchia</taxon>
        <taxon>Euthyneura</taxon>
        <taxon>Panpulmonata</taxon>
        <taxon>Sacoglossa</taxon>
        <taxon>Placobranchoidea</taxon>
        <taxon>Plakobranchidae</taxon>
        <taxon>Plakobranchus</taxon>
    </lineage>
</organism>
<gene>
    <name evidence="1" type="ORF">PoB_001266000</name>
</gene>
<sequence length="97" mass="10573">MAGIVEEEEETACSPWRLLLQALRLEFDLEGGAKAANSSQDTAVLHACKVGAISASARFGGSRRGKDTLHCSKTVWVYSKYLESKTRILINTTAVEE</sequence>
<dbReference type="AlphaFoldDB" id="A0AAV3YUP9"/>
<dbReference type="EMBL" id="BLXT01001496">
    <property type="protein sequence ID" value="GFN86154.1"/>
    <property type="molecule type" value="Genomic_DNA"/>
</dbReference>
<evidence type="ECO:0000313" key="1">
    <source>
        <dbReference type="EMBL" id="GFN86154.1"/>
    </source>
</evidence>
<accession>A0AAV3YUP9</accession>
<name>A0AAV3YUP9_9GAST</name>
<protein>
    <submittedName>
        <fullName evidence="1">Uncharacterized protein</fullName>
    </submittedName>
</protein>
<dbReference type="Proteomes" id="UP000735302">
    <property type="component" value="Unassembled WGS sequence"/>
</dbReference>